<dbReference type="Gramene" id="Solyc10g049980.1.1">
    <property type="protein sequence ID" value="Solyc10g049980.1.1.1"/>
    <property type="gene ID" value="Solyc10g049980.1"/>
</dbReference>
<evidence type="ECO:0000313" key="1">
    <source>
        <dbReference type="EnsemblPlants" id="Solyc10g049980.1.1.1"/>
    </source>
</evidence>
<sequence length="51" mass="5878">MQNYRNKQTIPYNGRPSLKLHRSIMGFAGDGATVCWFGVVTRRCCIHRSYS</sequence>
<dbReference type="EnsemblPlants" id="Solyc10g049980.1.1">
    <property type="protein sequence ID" value="Solyc10g049980.1.1.1"/>
    <property type="gene ID" value="Solyc10g049980.1"/>
</dbReference>
<dbReference type="AlphaFoldDB" id="A0A3Q7IFQ5"/>
<protein>
    <submittedName>
        <fullName evidence="1">Uncharacterized protein</fullName>
    </submittedName>
</protein>
<dbReference type="PaxDb" id="4081-Solyc10g049980.1.1"/>
<accession>A0A3Q7IFQ5</accession>
<dbReference type="InParanoid" id="A0A3Q7IFQ5"/>
<reference evidence="1" key="2">
    <citation type="submission" date="2019-01" db="UniProtKB">
        <authorList>
            <consortium name="EnsemblPlants"/>
        </authorList>
    </citation>
    <scope>IDENTIFICATION</scope>
    <source>
        <strain evidence="1">cv. Heinz 1706</strain>
    </source>
</reference>
<keyword evidence="2" id="KW-1185">Reference proteome</keyword>
<organism evidence="1">
    <name type="scientific">Solanum lycopersicum</name>
    <name type="common">Tomato</name>
    <name type="synonym">Lycopersicon esculentum</name>
    <dbReference type="NCBI Taxonomy" id="4081"/>
    <lineage>
        <taxon>Eukaryota</taxon>
        <taxon>Viridiplantae</taxon>
        <taxon>Streptophyta</taxon>
        <taxon>Embryophyta</taxon>
        <taxon>Tracheophyta</taxon>
        <taxon>Spermatophyta</taxon>
        <taxon>Magnoliopsida</taxon>
        <taxon>eudicotyledons</taxon>
        <taxon>Gunneridae</taxon>
        <taxon>Pentapetalae</taxon>
        <taxon>asterids</taxon>
        <taxon>lamiids</taxon>
        <taxon>Solanales</taxon>
        <taxon>Solanaceae</taxon>
        <taxon>Solanoideae</taxon>
        <taxon>Solaneae</taxon>
        <taxon>Solanum</taxon>
        <taxon>Solanum subgen. Lycopersicon</taxon>
    </lineage>
</organism>
<name>A0A3Q7IFQ5_SOLLC</name>
<evidence type="ECO:0000313" key="2">
    <source>
        <dbReference type="Proteomes" id="UP000004994"/>
    </source>
</evidence>
<proteinExistence type="predicted"/>
<reference evidence="1" key="1">
    <citation type="journal article" date="2012" name="Nature">
        <title>The tomato genome sequence provides insights into fleshy fruit evolution.</title>
        <authorList>
            <consortium name="Tomato Genome Consortium"/>
        </authorList>
    </citation>
    <scope>NUCLEOTIDE SEQUENCE [LARGE SCALE GENOMIC DNA]</scope>
    <source>
        <strain evidence="1">cv. Heinz 1706</strain>
    </source>
</reference>
<dbReference type="Proteomes" id="UP000004994">
    <property type="component" value="Chromosome 10"/>
</dbReference>